<reference evidence="5" key="1">
    <citation type="submission" date="2018-06" db="EMBL/GenBank/DDBJ databases">
        <authorList>
            <person name="Zhirakovskaya E."/>
        </authorList>
    </citation>
    <scope>NUCLEOTIDE SEQUENCE</scope>
</reference>
<dbReference type="GO" id="GO:0006284">
    <property type="term" value="P:base-excision repair"/>
    <property type="evidence" value="ECO:0007669"/>
    <property type="project" value="InterPro"/>
</dbReference>
<dbReference type="AlphaFoldDB" id="A0A3B1BH28"/>
<dbReference type="InterPro" id="IPR011034">
    <property type="entry name" value="Formyl_transferase-like_C_sf"/>
</dbReference>
<evidence type="ECO:0000256" key="4">
    <source>
        <dbReference type="ARBA" id="ARBA00023204"/>
    </source>
</evidence>
<gene>
    <name evidence="5" type="ORF">MNBD_GAMMA25-2270</name>
</gene>
<protein>
    <submittedName>
        <fullName evidence="5">DNA-3-methyladenine glycosylase II</fullName>
        <ecNumber evidence="5">3.2.2.21</ecNumber>
    </submittedName>
</protein>
<dbReference type="PANTHER" id="PTHR10429:SF0">
    <property type="entry name" value="DNA-3-METHYLADENINE GLYCOSYLASE"/>
    <property type="match status" value="1"/>
</dbReference>
<dbReference type="InterPro" id="IPR003180">
    <property type="entry name" value="MPG"/>
</dbReference>
<dbReference type="Gene3D" id="3.10.300.10">
    <property type="entry name" value="Methylpurine-DNA glycosylase (MPG)"/>
    <property type="match status" value="1"/>
</dbReference>
<accession>A0A3B1BH28</accession>
<name>A0A3B1BH28_9ZZZZ</name>
<dbReference type="EMBL" id="UOFY01000053">
    <property type="protein sequence ID" value="VAX10688.1"/>
    <property type="molecule type" value="Genomic_DNA"/>
</dbReference>
<dbReference type="EC" id="3.2.2.21" evidence="5"/>
<evidence type="ECO:0000256" key="2">
    <source>
        <dbReference type="ARBA" id="ARBA00022763"/>
    </source>
</evidence>
<dbReference type="GO" id="GO:0003677">
    <property type="term" value="F:DNA binding"/>
    <property type="evidence" value="ECO:0007669"/>
    <property type="project" value="InterPro"/>
</dbReference>
<dbReference type="SUPFAM" id="SSF50486">
    <property type="entry name" value="FMT C-terminal domain-like"/>
    <property type="match status" value="1"/>
</dbReference>
<evidence type="ECO:0000256" key="1">
    <source>
        <dbReference type="ARBA" id="ARBA00009232"/>
    </source>
</evidence>
<dbReference type="HAMAP" id="MF_00527">
    <property type="entry name" value="3MGH"/>
    <property type="match status" value="1"/>
</dbReference>
<evidence type="ECO:0000256" key="3">
    <source>
        <dbReference type="ARBA" id="ARBA00022801"/>
    </source>
</evidence>
<dbReference type="PANTHER" id="PTHR10429">
    <property type="entry name" value="DNA-3-METHYLADENINE GLYCOSYLASE"/>
    <property type="match status" value="1"/>
</dbReference>
<evidence type="ECO:0000313" key="5">
    <source>
        <dbReference type="EMBL" id="VAX10688.1"/>
    </source>
</evidence>
<keyword evidence="4" id="KW-0234">DNA repair</keyword>
<keyword evidence="5" id="KW-0326">Glycosidase</keyword>
<organism evidence="5">
    <name type="scientific">hydrothermal vent metagenome</name>
    <dbReference type="NCBI Taxonomy" id="652676"/>
    <lineage>
        <taxon>unclassified sequences</taxon>
        <taxon>metagenomes</taxon>
        <taxon>ecological metagenomes</taxon>
    </lineage>
</organism>
<keyword evidence="2" id="KW-0227">DNA damage</keyword>
<comment type="similarity">
    <text evidence="1">Belongs to the DNA glycosylase MPG family.</text>
</comment>
<dbReference type="CDD" id="cd00540">
    <property type="entry name" value="AAG"/>
    <property type="match status" value="1"/>
</dbReference>
<keyword evidence="3 5" id="KW-0378">Hydrolase</keyword>
<dbReference type="GO" id="GO:0003905">
    <property type="term" value="F:alkylbase DNA N-glycosylase activity"/>
    <property type="evidence" value="ECO:0007669"/>
    <property type="project" value="UniProtKB-EC"/>
</dbReference>
<sequence>MLNTEFFNHDPITLARALLGKIIRRRYRNIWLSCRIIETEAYYLHEKGSHSSLGYTEKRKAMFMPAGTIYMYFAHGHDSLNISAKGKGNAVLIKSAFPYFDSLSPEKNLAIMQKLNPVKNSRQVRPKENLCAGQTLLCRALDLKVSDWNQKAFDPAIFYFDEVGKQPTQVIQTTRLGIHPERDAHLMYRFIDYDFVKYCTRNPLTRRKAKEGRDYVSTTC</sequence>
<dbReference type="InterPro" id="IPR036995">
    <property type="entry name" value="MPG_sf"/>
</dbReference>
<proteinExistence type="inferred from homology"/>
<dbReference type="NCBIfam" id="NF002005">
    <property type="entry name" value="PRK00802.1-5"/>
    <property type="match status" value="1"/>
</dbReference>
<dbReference type="Pfam" id="PF02245">
    <property type="entry name" value="Pur_DNA_glyco"/>
    <property type="match status" value="1"/>
</dbReference>